<dbReference type="Pfam" id="PF02190">
    <property type="entry name" value="LON_substr_bdg"/>
    <property type="match status" value="1"/>
</dbReference>
<evidence type="ECO:0000313" key="3">
    <source>
        <dbReference type="Proteomes" id="UP000248706"/>
    </source>
</evidence>
<dbReference type="PANTHER" id="PTHR46732">
    <property type="entry name" value="ATP-DEPENDENT PROTEASE LA (LON) DOMAIN PROTEIN"/>
    <property type="match status" value="1"/>
</dbReference>
<dbReference type="PANTHER" id="PTHR46732:SF8">
    <property type="entry name" value="ATP-DEPENDENT PROTEASE LA (LON) DOMAIN PROTEIN"/>
    <property type="match status" value="1"/>
</dbReference>
<protein>
    <recommendedName>
        <fullName evidence="1">Lon N-terminal domain-containing protein</fullName>
    </recommendedName>
</protein>
<dbReference type="InterPro" id="IPR003111">
    <property type="entry name" value="Lon_prtase_N"/>
</dbReference>
<gene>
    <name evidence="2" type="ORF">A4R35_06125</name>
</gene>
<dbReference type="PROSITE" id="PS51787">
    <property type="entry name" value="LON_N"/>
    <property type="match status" value="1"/>
</dbReference>
<dbReference type="EMBL" id="MCIF01000002">
    <property type="protein sequence ID" value="RAQ95105.1"/>
    <property type="molecule type" value="Genomic_DNA"/>
</dbReference>
<name>A0A328VLS7_9CHLR</name>
<reference evidence="2 3" key="1">
    <citation type="submission" date="2016-08" db="EMBL/GenBank/DDBJ databases">
        <title>Analysis of Carbohydrate Active Enzymes in Thermogemmatispora T81 Reveals Carbohydrate Degradation Ability.</title>
        <authorList>
            <person name="Tomazini A."/>
            <person name="Lal S."/>
            <person name="Stott M."/>
            <person name="Henrissat B."/>
            <person name="Polikarpov I."/>
            <person name="Sparling R."/>
            <person name="Levin D.B."/>
        </authorList>
    </citation>
    <scope>NUCLEOTIDE SEQUENCE [LARGE SCALE GENOMIC DNA]</scope>
    <source>
        <strain evidence="2 3">T81</strain>
    </source>
</reference>
<organism evidence="2 3">
    <name type="scientific">Thermogemmatispora tikiterensis</name>
    <dbReference type="NCBI Taxonomy" id="1825093"/>
    <lineage>
        <taxon>Bacteria</taxon>
        <taxon>Bacillati</taxon>
        <taxon>Chloroflexota</taxon>
        <taxon>Ktedonobacteria</taxon>
        <taxon>Thermogemmatisporales</taxon>
        <taxon>Thermogemmatisporaceae</taxon>
        <taxon>Thermogemmatispora</taxon>
    </lineage>
</organism>
<dbReference type="Gene3D" id="1.20.58.1480">
    <property type="match status" value="1"/>
</dbReference>
<feature type="domain" description="Lon N-terminal" evidence="1">
    <location>
        <begin position="4"/>
        <end position="197"/>
    </location>
</feature>
<dbReference type="InterPro" id="IPR015947">
    <property type="entry name" value="PUA-like_sf"/>
</dbReference>
<evidence type="ECO:0000259" key="1">
    <source>
        <dbReference type="PROSITE" id="PS51787"/>
    </source>
</evidence>
<evidence type="ECO:0000313" key="2">
    <source>
        <dbReference type="EMBL" id="RAQ95105.1"/>
    </source>
</evidence>
<dbReference type="RefSeq" id="WP_112427553.1">
    <property type="nucleotide sequence ID" value="NZ_MCIF01000002.1"/>
</dbReference>
<proteinExistence type="predicted"/>
<keyword evidence="3" id="KW-1185">Reference proteome</keyword>
<accession>A0A328VLS7</accession>
<dbReference type="Proteomes" id="UP000248706">
    <property type="component" value="Unassembled WGS sequence"/>
</dbReference>
<sequence>MERIVEVPLFPLQLVLFPTAVVPLHIFERRYRLMVARCLEEKSPFGIVLMRPESRHLQEVPYSVGTLAEILQVERLEDGRYNLIAIGSERFRIRQLKHQQPYLSGVVELYRDAREPANLIRPYAERALDLFSSYLEILLEARSLPEIKEHLPTDPEELSYLIAYLLDLQDEQKQHLLELTSTRQRLAEENEILRREVPFALQVLQRNAHLQTHPDRSFLN</sequence>
<dbReference type="InterPro" id="IPR046336">
    <property type="entry name" value="Lon_prtase_N_sf"/>
</dbReference>
<dbReference type="OrthoDB" id="9806457at2"/>
<dbReference type="SMART" id="SM00464">
    <property type="entry name" value="LON"/>
    <property type="match status" value="1"/>
</dbReference>
<comment type="caution">
    <text evidence="2">The sequence shown here is derived from an EMBL/GenBank/DDBJ whole genome shotgun (WGS) entry which is preliminary data.</text>
</comment>
<dbReference type="AlphaFoldDB" id="A0A328VLS7"/>
<dbReference type="Gene3D" id="2.30.130.40">
    <property type="entry name" value="LON domain-like"/>
    <property type="match status" value="1"/>
</dbReference>
<dbReference type="SUPFAM" id="SSF88697">
    <property type="entry name" value="PUA domain-like"/>
    <property type="match status" value="1"/>
</dbReference>